<keyword evidence="8" id="KW-1185">Reference proteome</keyword>
<dbReference type="PANTHER" id="PTHR13946:SF16">
    <property type="entry name" value="DNA-DIRECTED RNA POLYMERASE II SUBUNIT RPB11"/>
    <property type="match status" value="1"/>
</dbReference>
<dbReference type="HAMAP" id="MF_00261">
    <property type="entry name" value="RNApol_arch_Rpo11"/>
    <property type="match status" value="1"/>
</dbReference>
<evidence type="ECO:0000313" key="8">
    <source>
        <dbReference type="Proteomes" id="UP000799441"/>
    </source>
</evidence>
<dbReference type="CDD" id="cd06926">
    <property type="entry name" value="RNAP_II_RPB11"/>
    <property type="match status" value="1"/>
</dbReference>
<evidence type="ECO:0000259" key="6">
    <source>
        <dbReference type="Pfam" id="PF13656"/>
    </source>
</evidence>
<protein>
    <submittedName>
        <fullName evidence="7">RBP11-like subunits of RNA polymerase</fullName>
    </submittedName>
</protein>
<dbReference type="Gene3D" id="3.30.1360.10">
    <property type="entry name" value="RNA polymerase, RBP11-like subunit"/>
    <property type="match status" value="1"/>
</dbReference>
<dbReference type="GO" id="GO:0005665">
    <property type="term" value="C:RNA polymerase II, core complex"/>
    <property type="evidence" value="ECO:0007669"/>
    <property type="project" value="InterPro"/>
</dbReference>
<gene>
    <name evidence="7" type="ORF">K431DRAFT_285937</name>
</gene>
<keyword evidence="3" id="KW-0804">Transcription</keyword>
<evidence type="ECO:0000313" key="7">
    <source>
        <dbReference type="EMBL" id="KAF2720272.1"/>
    </source>
</evidence>
<sequence>MNAPDRHELFLLEEGEKKVTQTNETRVPNAAIFDFKKEDHTLANVLRAKLARSEHVLFAAYQVPHPLFADFKLRVQTDGEISPKEAVIQACQELVKELESLDREFTKEFELKRIAGEGAAY</sequence>
<dbReference type="OrthoDB" id="10248581at2759"/>
<reference evidence="7" key="1">
    <citation type="journal article" date="2020" name="Stud. Mycol.">
        <title>101 Dothideomycetes genomes: a test case for predicting lifestyles and emergence of pathogens.</title>
        <authorList>
            <person name="Haridas S."/>
            <person name="Albert R."/>
            <person name="Binder M."/>
            <person name="Bloem J."/>
            <person name="Labutti K."/>
            <person name="Salamov A."/>
            <person name="Andreopoulos B."/>
            <person name="Baker S."/>
            <person name="Barry K."/>
            <person name="Bills G."/>
            <person name="Bluhm B."/>
            <person name="Cannon C."/>
            <person name="Castanera R."/>
            <person name="Culley D."/>
            <person name="Daum C."/>
            <person name="Ezra D."/>
            <person name="Gonzalez J."/>
            <person name="Henrissat B."/>
            <person name="Kuo A."/>
            <person name="Liang C."/>
            <person name="Lipzen A."/>
            <person name="Lutzoni F."/>
            <person name="Magnuson J."/>
            <person name="Mondo S."/>
            <person name="Nolan M."/>
            <person name="Ohm R."/>
            <person name="Pangilinan J."/>
            <person name="Park H.-J."/>
            <person name="Ramirez L."/>
            <person name="Alfaro M."/>
            <person name="Sun H."/>
            <person name="Tritt A."/>
            <person name="Yoshinaga Y."/>
            <person name="Zwiers L.-H."/>
            <person name="Turgeon B."/>
            <person name="Goodwin S."/>
            <person name="Spatafora J."/>
            <person name="Crous P."/>
            <person name="Grigoriev I."/>
        </authorList>
    </citation>
    <scope>NUCLEOTIDE SEQUENCE</scope>
    <source>
        <strain evidence="7">CBS 116435</strain>
    </source>
</reference>
<evidence type="ECO:0000256" key="5">
    <source>
        <dbReference type="ARBA" id="ARBA00025751"/>
    </source>
</evidence>
<evidence type="ECO:0000256" key="1">
    <source>
        <dbReference type="ARBA" id="ARBA00004123"/>
    </source>
</evidence>
<evidence type="ECO:0000256" key="3">
    <source>
        <dbReference type="ARBA" id="ARBA00023163"/>
    </source>
</evidence>
<dbReference type="GO" id="GO:0046983">
    <property type="term" value="F:protein dimerization activity"/>
    <property type="evidence" value="ECO:0007669"/>
    <property type="project" value="InterPro"/>
</dbReference>
<organism evidence="7 8">
    <name type="scientific">Polychaeton citri CBS 116435</name>
    <dbReference type="NCBI Taxonomy" id="1314669"/>
    <lineage>
        <taxon>Eukaryota</taxon>
        <taxon>Fungi</taxon>
        <taxon>Dikarya</taxon>
        <taxon>Ascomycota</taxon>
        <taxon>Pezizomycotina</taxon>
        <taxon>Dothideomycetes</taxon>
        <taxon>Dothideomycetidae</taxon>
        <taxon>Capnodiales</taxon>
        <taxon>Capnodiaceae</taxon>
        <taxon>Polychaeton</taxon>
    </lineage>
</organism>
<comment type="subcellular location">
    <subcellularLocation>
        <location evidence="1">Nucleus</location>
    </subcellularLocation>
</comment>
<dbReference type="FunFam" id="3.30.1360.10:FF:000003">
    <property type="entry name" value="DNA-directed RNA polymerase II subunit RPB11"/>
    <property type="match status" value="1"/>
</dbReference>
<dbReference type="Proteomes" id="UP000799441">
    <property type="component" value="Unassembled WGS sequence"/>
</dbReference>
<evidence type="ECO:0000256" key="4">
    <source>
        <dbReference type="ARBA" id="ARBA00023242"/>
    </source>
</evidence>
<evidence type="ECO:0000256" key="2">
    <source>
        <dbReference type="ARBA" id="ARBA00022478"/>
    </source>
</evidence>
<dbReference type="Pfam" id="PF13656">
    <property type="entry name" value="RNA_pol_L_2"/>
    <property type="match status" value="1"/>
</dbReference>
<proteinExistence type="inferred from homology"/>
<dbReference type="PROSITE" id="PS01154">
    <property type="entry name" value="RNA_POL_L_13KD"/>
    <property type="match status" value="1"/>
</dbReference>
<keyword evidence="4" id="KW-0539">Nucleus</keyword>
<comment type="similarity">
    <text evidence="5">Belongs to the archaeal Rpo11/eukaryotic RPB11/RPC19 RNA polymerase subunit family.</text>
</comment>
<dbReference type="InterPro" id="IPR037685">
    <property type="entry name" value="RBP11"/>
</dbReference>
<dbReference type="PANTHER" id="PTHR13946">
    <property type="entry name" value="DNA-DIRECTED RNA POLYMERASE I,II,III"/>
    <property type="match status" value="1"/>
</dbReference>
<comment type="caution">
    <text evidence="7">The sequence shown here is derived from an EMBL/GenBank/DDBJ whole genome shotgun (WGS) entry which is preliminary data.</text>
</comment>
<dbReference type="GO" id="GO:0003677">
    <property type="term" value="F:DNA binding"/>
    <property type="evidence" value="ECO:0007669"/>
    <property type="project" value="InterPro"/>
</dbReference>
<dbReference type="SUPFAM" id="SSF55257">
    <property type="entry name" value="RBP11-like subunits of RNA polymerase"/>
    <property type="match status" value="1"/>
</dbReference>
<keyword evidence="2" id="KW-0240">DNA-directed RNA polymerase</keyword>
<dbReference type="InterPro" id="IPR008193">
    <property type="entry name" value="RNA_pol_Rpb11_13-16kDa_CS"/>
</dbReference>
<dbReference type="InterPro" id="IPR036603">
    <property type="entry name" value="RBP11-like"/>
</dbReference>
<accession>A0A9P4Q470</accession>
<dbReference type="GO" id="GO:0003899">
    <property type="term" value="F:DNA-directed RNA polymerase activity"/>
    <property type="evidence" value="ECO:0007669"/>
    <property type="project" value="InterPro"/>
</dbReference>
<dbReference type="InterPro" id="IPR022905">
    <property type="entry name" value="Rpo11-like"/>
</dbReference>
<dbReference type="GO" id="GO:0006366">
    <property type="term" value="P:transcription by RNA polymerase II"/>
    <property type="evidence" value="ECO:0007669"/>
    <property type="project" value="InterPro"/>
</dbReference>
<feature type="domain" description="DNA-directed RNA polymerase RBP11-like dimerisation" evidence="6">
    <location>
        <begin position="31"/>
        <end position="103"/>
    </location>
</feature>
<dbReference type="AlphaFoldDB" id="A0A9P4Q470"/>
<name>A0A9P4Q470_9PEZI</name>
<dbReference type="EMBL" id="MU003801">
    <property type="protein sequence ID" value="KAF2720272.1"/>
    <property type="molecule type" value="Genomic_DNA"/>
</dbReference>
<dbReference type="InterPro" id="IPR009025">
    <property type="entry name" value="RBP11-like_dimer"/>
</dbReference>